<dbReference type="InterPro" id="IPR027267">
    <property type="entry name" value="AH/BAR_dom_sf"/>
</dbReference>
<feature type="non-terminal residue" evidence="4">
    <location>
        <position position="1"/>
    </location>
</feature>
<dbReference type="GO" id="GO:0005737">
    <property type="term" value="C:cytoplasm"/>
    <property type="evidence" value="ECO:0007669"/>
    <property type="project" value="UniProtKB-SubCell"/>
</dbReference>
<evidence type="ECO:0000256" key="2">
    <source>
        <dbReference type="ARBA" id="ARBA00022490"/>
    </source>
</evidence>
<dbReference type="PANTHER" id="PTHR47174:SF3">
    <property type="entry name" value="BRIDGING INTEGRATOR 3"/>
    <property type="match status" value="1"/>
</dbReference>
<evidence type="ECO:0000313" key="4">
    <source>
        <dbReference type="EMBL" id="PAA55536.1"/>
    </source>
</evidence>
<dbReference type="STRING" id="282301.A0A267E276"/>
<dbReference type="PANTHER" id="PTHR47174">
    <property type="entry name" value="BRIDGING INTEGRATOR 3"/>
    <property type="match status" value="1"/>
</dbReference>
<comment type="caution">
    <text evidence="4">The sequence shown here is derived from an EMBL/GenBank/DDBJ whole genome shotgun (WGS) entry which is preliminary data.</text>
</comment>
<evidence type="ECO:0000256" key="3">
    <source>
        <dbReference type="SAM" id="MobiDB-lite"/>
    </source>
</evidence>
<protein>
    <recommendedName>
        <fullName evidence="7">BAR domain-containing protein</fullName>
    </recommendedName>
</protein>
<keyword evidence="2" id="KW-0963">Cytoplasm</keyword>
<reference evidence="4 6" key="1">
    <citation type="submission" date="2017-06" db="EMBL/GenBank/DDBJ databases">
        <title>A platform for efficient transgenesis in Macrostomum lignano, a flatworm model organism for stem cell research.</title>
        <authorList>
            <person name="Berezikov E."/>
        </authorList>
    </citation>
    <scope>NUCLEOTIDE SEQUENCE [LARGE SCALE GENOMIC DNA]</scope>
    <source>
        <strain evidence="4">DV1</strain>
        <tissue evidence="4">Whole organism</tissue>
    </source>
</reference>
<dbReference type="Proteomes" id="UP000215902">
    <property type="component" value="Unassembled WGS sequence"/>
</dbReference>
<proteinExistence type="predicted"/>
<comment type="subcellular location">
    <subcellularLocation>
        <location evidence="1">Cytoplasm</location>
    </subcellularLocation>
</comment>
<dbReference type="GO" id="GO:0015629">
    <property type="term" value="C:actin cytoskeleton"/>
    <property type="evidence" value="ECO:0007669"/>
    <property type="project" value="TreeGrafter"/>
</dbReference>
<evidence type="ECO:0000313" key="6">
    <source>
        <dbReference type="Proteomes" id="UP000215902"/>
    </source>
</evidence>
<keyword evidence="6" id="KW-1185">Reference proteome</keyword>
<dbReference type="AlphaFoldDB" id="A0A267E276"/>
<dbReference type="SUPFAM" id="SSF103657">
    <property type="entry name" value="BAR/IMD domain-like"/>
    <property type="match status" value="1"/>
</dbReference>
<dbReference type="EMBL" id="NIVC01002739">
    <property type="protein sequence ID" value="PAA55536.1"/>
    <property type="molecule type" value="Genomic_DNA"/>
</dbReference>
<dbReference type="GO" id="GO:0008289">
    <property type="term" value="F:lipid binding"/>
    <property type="evidence" value="ECO:0007669"/>
    <property type="project" value="TreeGrafter"/>
</dbReference>
<dbReference type="InterPro" id="IPR046982">
    <property type="entry name" value="BIN3/RVS161-like"/>
</dbReference>
<feature type="region of interest" description="Disordered" evidence="3">
    <location>
        <begin position="128"/>
        <end position="151"/>
    </location>
</feature>
<sequence>LNKVMSSRASKRQSVVQADQPELDRQVAALQHLDTCCKEICSGCKTACQSLKKCAPAEWELVMGLMQHSDQFPELQACLDQWQGLVRAKELAYDQLANHITRFVAKPMAQLQRIQPCVARQVKRRERKQSEEASLESNLAKEEAKSGTAGSRTGKRLATLAYLRRDLESTKSQLAQLNEALLTDLQALQAARPDYARPCVRALAQAEAQHFDQLAQLCARVSDCFAAEEDFICLTADSYAEMTKDRLKQIRALSIVADTTDS</sequence>
<gene>
    <name evidence="4" type="ORF">BOX15_Mlig001066g2</name>
    <name evidence="5" type="ORF">BOX15_Mlig021769g2</name>
</gene>
<name>A0A267E276_9PLAT</name>
<accession>A0A267E276</accession>
<dbReference type="GO" id="GO:0097320">
    <property type="term" value="P:plasma membrane tubulation"/>
    <property type="evidence" value="ECO:0007669"/>
    <property type="project" value="TreeGrafter"/>
</dbReference>
<evidence type="ECO:0000256" key="1">
    <source>
        <dbReference type="ARBA" id="ARBA00004496"/>
    </source>
</evidence>
<organism evidence="4 6">
    <name type="scientific">Macrostomum lignano</name>
    <dbReference type="NCBI Taxonomy" id="282301"/>
    <lineage>
        <taxon>Eukaryota</taxon>
        <taxon>Metazoa</taxon>
        <taxon>Spiralia</taxon>
        <taxon>Lophotrochozoa</taxon>
        <taxon>Platyhelminthes</taxon>
        <taxon>Rhabditophora</taxon>
        <taxon>Macrostomorpha</taxon>
        <taxon>Macrostomida</taxon>
        <taxon>Macrostomidae</taxon>
        <taxon>Macrostomum</taxon>
    </lineage>
</organism>
<dbReference type="GO" id="GO:0006897">
    <property type="term" value="P:endocytosis"/>
    <property type="evidence" value="ECO:0007669"/>
    <property type="project" value="InterPro"/>
</dbReference>
<dbReference type="Gene3D" id="1.20.1270.60">
    <property type="entry name" value="Arfaptin homology (AH) domain/BAR domain"/>
    <property type="match status" value="1"/>
</dbReference>
<dbReference type="EMBL" id="NIVC01000100">
    <property type="protein sequence ID" value="PAA90905.1"/>
    <property type="molecule type" value="Genomic_DNA"/>
</dbReference>
<evidence type="ECO:0008006" key="7">
    <source>
        <dbReference type="Google" id="ProtNLM"/>
    </source>
</evidence>
<evidence type="ECO:0000313" key="5">
    <source>
        <dbReference type="EMBL" id="PAA90905.1"/>
    </source>
</evidence>
<dbReference type="GO" id="GO:0051666">
    <property type="term" value="P:actin cortical patch localization"/>
    <property type="evidence" value="ECO:0007669"/>
    <property type="project" value="InterPro"/>
</dbReference>